<evidence type="ECO:0000313" key="3">
    <source>
        <dbReference type="RefSeq" id="XP_022153917.1"/>
    </source>
</evidence>
<sequence length="595" mass="68525">MDNAGMKAEFRKPSSETASRKYRRRSSVSGSSSSDESPKRDRSCSPKLMRDDAPKDSERQLRRKDDERDVNKDSSRSHYSRNSDSYRYADRKSSRSSHGYSRHDDYVRHDKYADEERDYERLSSRSGRESKGGAHYGHSRRDSEHSRSRDYYRDGDKSSRDKYDGSGHRSRDGDSLSERHGSGRRHVNSQEMEKHRNIRDRDGRDEKRDHIKHPGDDKNDRLISHDDARGNRNDSLSGRDESRYRTKEVYRSDRKELDGEKFSKEEKKYEARETNWDKGQGKESKENYDGKGVFVHENQGSPAKKPKLLSSGKEVNHEDEENQSSISKQEPDGKMSLGQGQSGDSDFDADFSAAKVAAMKAAELVNKNLVGVGYMTADQKKKLLWGNKKSTAVEESGHQWDTALFTDRERQEKFNKLMSLRLPWCLWPIVGCEGRAEDGAQTEQPRWQRTSSCREAERAPAGFRETVHCWTSKKRWSNRWIRSLRSVIGSGLFLCFDETVMRSFCLSCCTRVVFNVLSTTTFYGMFLPSPPHLKTVGFVYVAFMKVRKSSDCLKLPNLLSSFILEHGFLVSIYLLLLINRDPRPSIEWGQRSLAV</sequence>
<accession>A0A6J1DK96</accession>
<protein>
    <submittedName>
        <fullName evidence="3">Arginine/serine-rich coiled-coil protein 2 isoform X1</fullName>
    </submittedName>
</protein>
<dbReference type="GeneID" id="111021318"/>
<reference evidence="3" key="1">
    <citation type="submission" date="2025-08" db="UniProtKB">
        <authorList>
            <consortium name="RefSeq"/>
        </authorList>
    </citation>
    <scope>IDENTIFICATION</scope>
    <source>
        <strain evidence="3">OHB3-1</strain>
    </source>
</reference>
<feature type="region of interest" description="Disordered" evidence="1">
    <location>
        <begin position="1"/>
        <end position="346"/>
    </location>
</feature>
<name>A0A6J1DK96_MOMCH</name>
<feature type="compositionally biased region" description="Basic and acidic residues" evidence="1">
    <location>
        <begin position="36"/>
        <end position="76"/>
    </location>
</feature>
<dbReference type="RefSeq" id="XP_022153917.1">
    <property type="nucleotide sequence ID" value="XM_022298225.1"/>
</dbReference>
<dbReference type="OrthoDB" id="1928974at2759"/>
<gene>
    <name evidence="3" type="primary">LOC111021318</name>
</gene>
<proteinExistence type="predicted"/>
<dbReference type="AlphaFoldDB" id="A0A6J1DK96"/>
<feature type="compositionally biased region" description="Basic and acidic residues" evidence="1">
    <location>
        <begin position="191"/>
        <end position="289"/>
    </location>
</feature>
<keyword evidence="2" id="KW-1185">Reference proteome</keyword>
<dbReference type="Proteomes" id="UP000504603">
    <property type="component" value="Unplaced"/>
</dbReference>
<dbReference type="KEGG" id="mcha:111021318"/>
<dbReference type="PANTHER" id="PTHR22426">
    <property type="entry name" value="ARGININE_SERINE-RICH COILED-COIL PROTEIN 2"/>
    <property type="match status" value="1"/>
</dbReference>
<evidence type="ECO:0000313" key="2">
    <source>
        <dbReference type="Proteomes" id="UP000504603"/>
    </source>
</evidence>
<feature type="compositionally biased region" description="Basic and acidic residues" evidence="1">
    <location>
        <begin position="101"/>
        <end position="132"/>
    </location>
</feature>
<feature type="compositionally biased region" description="Basic and acidic residues" evidence="1">
    <location>
        <begin position="139"/>
        <end position="181"/>
    </location>
</feature>
<organism evidence="2 3">
    <name type="scientific">Momordica charantia</name>
    <name type="common">Bitter gourd</name>
    <name type="synonym">Balsam pear</name>
    <dbReference type="NCBI Taxonomy" id="3673"/>
    <lineage>
        <taxon>Eukaryota</taxon>
        <taxon>Viridiplantae</taxon>
        <taxon>Streptophyta</taxon>
        <taxon>Embryophyta</taxon>
        <taxon>Tracheophyta</taxon>
        <taxon>Spermatophyta</taxon>
        <taxon>Magnoliopsida</taxon>
        <taxon>eudicotyledons</taxon>
        <taxon>Gunneridae</taxon>
        <taxon>Pentapetalae</taxon>
        <taxon>rosids</taxon>
        <taxon>fabids</taxon>
        <taxon>Cucurbitales</taxon>
        <taxon>Cucurbitaceae</taxon>
        <taxon>Momordiceae</taxon>
        <taxon>Momordica</taxon>
    </lineage>
</organism>
<evidence type="ECO:0000256" key="1">
    <source>
        <dbReference type="SAM" id="MobiDB-lite"/>
    </source>
</evidence>
<dbReference type="PANTHER" id="PTHR22426:SF2">
    <property type="entry name" value="ARGININE_SERINE-RICH COILED-COIL PROTEIN 2"/>
    <property type="match status" value="1"/>
</dbReference>